<protein>
    <submittedName>
        <fullName evidence="1">Amino acid ABC transporter substrate-binding protein</fullName>
    </submittedName>
</protein>
<evidence type="ECO:0000313" key="1">
    <source>
        <dbReference type="EMBL" id="HAC29612.1"/>
    </source>
</evidence>
<evidence type="ECO:0000313" key="2">
    <source>
        <dbReference type="Proteomes" id="UP000261325"/>
    </source>
</evidence>
<sequence length="40" mass="4271">QCDAFTNDRSQLAALGSAFSNRADHVILPETISEEPLGPV</sequence>
<dbReference type="EMBL" id="DLYI01000233">
    <property type="protein sequence ID" value="HAC29612.1"/>
    <property type="molecule type" value="Genomic_DNA"/>
</dbReference>
<dbReference type="AlphaFoldDB" id="A0A3B8WNU2"/>
<comment type="caution">
    <text evidence="1">The sequence shown here is derived from an EMBL/GenBank/DDBJ whole genome shotgun (WGS) entry which is preliminary data.</text>
</comment>
<organism evidence="1 2">
    <name type="scientific">Marinobacter nauticus</name>
    <name type="common">Marinobacter hydrocarbonoclasticus</name>
    <name type="synonym">Marinobacter aquaeolei</name>
    <dbReference type="NCBI Taxonomy" id="2743"/>
    <lineage>
        <taxon>Bacteria</taxon>
        <taxon>Pseudomonadati</taxon>
        <taxon>Pseudomonadota</taxon>
        <taxon>Gammaproteobacteria</taxon>
        <taxon>Pseudomonadales</taxon>
        <taxon>Marinobacteraceae</taxon>
        <taxon>Marinobacter</taxon>
    </lineage>
</organism>
<gene>
    <name evidence="1" type="ORF">DCF82_17670</name>
</gene>
<accession>A0A3B8WNU2</accession>
<proteinExistence type="predicted"/>
<dbReference type="Proteomes" id="UP000261325">
    <property type="component" value="Unassembled WGS sequence"/>
</dbReference>
<feature type="non-terminal residue" evidence="1">
    <location>
        <position position="1"/>
    </location>
</feature>
<name>A0A3B8WNU2_MARNT</name>
<feature type="non-terminal residue" evidence="1">
    <location>
        <position position="40"/>
    </location>
</feature>
<reference evidence="1 2" key="1">
    <citation type="journal article" date="2018" name="Nat. Biotechnol.">
        <title>A standardized bacterial taxonomy based on genome phylogeny substantially revises the tree of life.</title>
        <authorList>
            <person name="Parks D.H."/>
            <person name="Chuvochina M."/>
            <person name="Waite D.W."/>
            <person name="Rinke C."/>
            <person name="Skarshewski A."/>
            <person name="Chaumeil P.A."/>
            <person name="Hugenholtz P."/>
        </authorList>
    </citation>
    <scope>NUCLEOTIDE SEQUENCE [LARGE SCALE GENOMIC DNA]</scope>
    <source>
        <strain evidence="1">UBA9049</strain>
    </source>
</reference>